<dbReference type="PANTHER" id="PTHR43884">
    <property type="entry name" value="ACYL-COA DEHYDROGENASE"/>
    <property type="match status" value="1"/>
</dbReference>
<evidence type="ECO:0000259" key="6">
    <source>
        <dbReference type="Pfam" id="PF00441"/>
    </source>
</evidence>
<evidence type="ECO:0000256" key="2">
    <source>
        <dbReference type="ARBA" id="ARBA00009347"/>
    </source>
</evidence>
<dbReference type="Gene3D" id="1.10.540.10">
    <property type="entry name" value="Acyl-CoA dehydrogenase/oxidase, N-terminal domain"/>
    <property type="match status" value="1"/>
</dbReference>
<dbReference type="SUPFAM" id="SSF56645">
    <property type="entry name" value="Acyl-CoA dehydrogenase NM domain-like"/>
    <property type="match status" value="1"/>
</dbReference>
<dbReference type="RefSeq" id="WP_145772187.1">
    <property type="nucleotide sequence ID" value="NZ_LR778301.1"/>
</dbReference>
<feature type="domain" description="Acyl-CoA dehydrogenase/oxidase N-terminal" evidence="7">
    <location>
        <begin position="6"/>
        <end position="118"/>
    </location>
</feature>
<feature type="domain" description="Acyl-CoA dehydrogenase/oxidase C-terminal" evidence="6">
    <location>
        <begin position="209"/>
        <end position="356"/>
    </location>
</feature>
<keyword evidence="5" id="KW-0560">Oxidoreductase</keyword>
<keyword evidence="9" id="KW-1185">Reference proteome</keyword>
<evidence type="ECO:0000256" key="5">
    <source>
        <dbReference type="ARBA" id="ARBA00023002"/>
    </source>
</evidence>
<name>A0A6S6XZT6_9PROT</name>
<evidence type="ECO:0000256" key="4">
    <source>
        <dbReference type="ARBA" id="ARBA00022827"/>
    </source>
</evidence>
<evidence type="ECO:0000256" key="3">
    <source>
        <dbReference type="ARBA" id="ARBA00022630"/>
    </source>
</evidence>
<dbReference type="GO" id="GO:0050660">
    <property type="term" value="F:flavin adenine dinucleotide binding"/>
    <property type="evidence" value="ECO:0007669"/>
    <property type="project" value="InterPro"/>
</dbReference>
<organism evidence="8 9">
    <name type="scientific">Denitratisoma oestradiolicum</name>
    <dbReference type="NCBI Taxonomy" id="311182"/>
    <lineage>
        <taxon>Bacteria</taxon>
        <taxon>Pseudomonadati</taxon>
        <taxon>Pseudomonadota</taxon>
        <taxon>Betaproteobacteria</taxon>
        <taxon>Nitrosomonadales</taxon>
        <taxon>Sterolibacteriaceae</taxon>
        <taxon>Denitratisoma</taxon>
    </lineage>
</organism>
<accession>A0A6S6XZT6</accession>
<dbReference type="InterPro" id="IPR013786">
    <property type="entry name" value="AcylCoA_DH/ox_N"/>
</dbReference>
<dbReference type="KEGG" id="doe:DENOEST_2546"/>
<dbReference type="SUPFAM" id="SSF47203">
    <property type="entry name" value="Acyl-CoA dehydrogenase C-terminal domain-like"/>
    <property type="match status" value="1"/>
</dbReference>
<evidence type="ECO:0000313" key="8">
    <source>
        <dbReference type="EMBL" id="CAB1369711.1"/>
    </source>
</evidence>
<comment type="cofactor">
    <cofactor evidence="1">
        <name>FAD</name>
        <dbReference type="ChEBI" id="CHEBI:57692"/>
    </cofactor>
</comment>
<dbReference type="EMBL" id="LR778301">
    <property type="protein sequence ID" value="CAB1369711.1"/>
    <property type="molecule type" value="Genomic_DNA"/>
</dbReference>
<reference evidence="8 9" key="1">
    <citation type="submission" date="2020-03" db="EMBL/GenBank/DDBJ databases">
        <authorList>
            <consortium name="Genoscope - CEA"/>
            <person name="William W."/>
        </authorList>
    </citation>
    <scope>NUCLEOTIDE SEQUENCE [LARGE SCALE GENOMIC DNA]</scope>
    <source>
        <strain evidence="9">DSM 16959</strain>
    </source>
</reference>
<gene>
    <name evidence="8" type="ORF">DENOEST_2546</name>
</gene>
<dbReference type="InterPro" id="IPR009075">
    <property type="entry name" value="AcylCo_DH/oxidase_C"/>
</dbReference>
<dbReference type="PANTHER" id="PTHR43884:SF20">
    <property type="entry name" value="ACYL-COA DEHYDROGENASE FADE28"/>
    <property type="match status" value="1"/>
</dbReference>
<dbReference type="AlphaFoldDB" id="A0A6S6XZT6"/>
<keyword evidence="3" id="KW-0285">Flavoprotein</keyword>
<dbReference type="Gene3D" id="1.20.140.10">
    <property type="entry name" value="Butyryl-CoA Dehydrogenase, subunit A, domain 3"/>
    <property type="match status" value="1"/>
</dbReference>
<evidence type="ECO:0000256" key="1">
    <source>
        <dbReference type="ARBA" id="ARBA00001974"/>
    </source>
</evidence>
<keyword evidence="4" id="KW-0274">FAD</keyword>
<dbReference type="GO" id="GO:0003995">
    <property type="term" value="F:acyl-CoA dehydrogenase activity"/>
    <property type="evidence" value="ECO:0007669"/>
    <property type="project" value="TreeGrafter"/>
</dbReference>
<dbReference type="InterPro" id="IPR009100">
    <property type="entry name" value="AcylCoA_DH/oxidase_NM_dom_sf"/>
</dbReference>
<dbReference type="Proteomes" id="UP000515733">
    <property type="component" value="Chromosome"/>
</dbReference>
<dbReference type="InterPro" id="IPR037069">
    <property type="entry name" value="AcylCoA_DH/ox_N_sf"/>
</dbReference>
<evidence type="ECO:0000259" key="7">
    <source>
        <dbReference type="Pfam" id="PF02771"/>
    </source>
</evidence>
<comment type="similarity">
    <text evidence="2">Belongs to the acyl-CoA dehydrogenase family.</text>
</comment>
<dbReference type="Pfam" id="PF00441">
    <property type="entry name" value="Acyl-CoA_dh_1"/>
    <property type="match status" value="1"/>
</dbReference>
<proteinExistence type="inferred from homology"/>
<dbReference type="InterPro" id="IPR036250">
    <property type="entry name" value="AcylCo_DH-like_C"/>
</dbReference>
<dbReference type="Pfam" id="PF02771">
    <property type="entry name" value="Acyl-CoA_dh_N"/>
    <property type="match status" value="1"/>
</dbReference>
<dbReference type="OrthoDB" id="8523432at2"/>
<evidence type="ECO:0000313" key="9">
    <source>
        <dbReference type="Proteomes" id="UP000515733"/>
    </source>
</evidence>
<sequence>MNFDFSDDQRLLQAEVGKMLAETSTSAAVRQVLGGEAAYSATVWRNLIDMGAAAAAIPEAYGGAGLGHLELCLVAEEAGRHLAPVPLSSSFYLAAEALVHGGSEGQKQQWLPRIASGEVIATAVLGSTETYLATPLAFDGKTLNGKAAVVPDGMVAGLAVLKAGVDLVLVDLSAAGVSRKPLSSQDPTRPYAELSFANTPAEKLAGGKSGAAVAARVLNGAAVLLAFEQVGGATRILEISRDYALERKAFGRQIGGFQALKHKMADIYTRNELARVHAYYGAWALSSDAPELALAAGAARVAATTAYNFAAEEGIEIHGGIGFTWEMDCHLYYRRARYLAQVIGSEHAWRGQLADELVKEAA</sequence>
<protein>
    <submittedName>
        <fullName evidence="8">Acyl-CoA dehydrogenase domain-containing protein</fullName>
    </submittedName>
</protein>